<protein>
    <submittedName>
        <fullName evidence="2">DUF3624 domain-containing protein</fullName>
    </submittedName>
</protein>
<feature type="transmembrane region" description="Helical" evidence="1">
    <location>
        <begin position="21"/>
        <end position="39"/>
    </location>
</feature>
<feature type="transmembrane region" description="Helical" evidence="1">
    <location>
        <begin position="51"/>
        <end position="72"/>
    </location>
</feature>
<keyword evidence="1" id="KW-0472">Membrane</keyword>
<name>A0A8J6UGG0_9GAMM</name>
<evidence type="ECO:0000256" key="1">
    <source>
        <dbReference type="SAM" id="Phobius"/>
    </source>
</evidence>
<reference evidence="2" key="1">
    <citation type="submission" date="2020-09" db="EMBL/GenBank/DDBJ databases">
        <title>A novel bacterium of genus Neiella, isolated from South China Sea.</title>
        <authorList>
            <person name="Huang H."/>
            <person name="Mo K."/>
            <person name="Hu Y."/>
        </authorList>
    </citation>
    <scope>NUCLEOTIDE SEQUENCE</scope>
    <source>
        <strain evidence="2">HB171785</strain>
    </source>
</reference>
<proteinExistence type="predicted"/>
<organism evidence="2 3">
    <name type="scientific">Neiella litorisoli</name>
    <dbReference type="NCBI Taxonomy" id="2771431"/>
    <lineage>
        <taxon>Bacteria</taxon>
        <taxon>Pseudomonadati</taxon>
        <taxon>Pseudomonadota</taxon>
        <taxon>Gammaproteobacteria</taxon>
        <taxon>Alteromonadales</taxon>
        <taxon>Echinimonadaceae</taxon>
        <taxon>Neiella</taxon>
    </lineage>
</organism>
<keyword evidence="1" id="KW-0812">Transmembrane</keyword>
<keyword evidence="3" id="KW-1185">Reference proteome</keyword>
<dbReference type="InterPro" id="IPR022072">
    <property type="entry name" value="DUF3624"/>
</dbReference>
<evidence type="ECO:0000313" key="2">
    <source>
        <dbReference type="EMBL" id="MBD1390061.1"/>
    </source>
</evidence>
<comment type="caution">
    <text evidence="2">The sequence shown here is derived from an EMBL/GenBank/DDBJ whole genome shotgun (WGS) entry which is preliminary data.</text>
</comment>
<dbReference type="Proteomes" id="UP000638014">
    <property type="component" value="Unassembled WGS sequence"/>
</dbReference>
<dbReference type="RefSeq" id="WP_191145139.1">
    <property type="nucleotide sequence ID" value="NZ_JACXAF010000014.1"/>
</dbReference>
<sequence>MACDDCLSTAFKRKLGRCKTCAWQLIILSGLCWPLWYWLYASTPKAVESIALLFFCCSFTGLLLLHGVVWIYRRLAG</sequence>
<dbReference type="AlphaFoldDB" id="A0A8J6UGG0"/>
<dbReference type="Pfam" id="PF12292">
    <property type="entry name" value="DUF3624"/>
    <property type="match status" value="1"/>
</dbReference>
<keyword evidence="1" id="KW-1133">Transmembrane helix</keyword>
<evidence type="ECO:0000313" key="3">
    <source>
        <dbReference type="Proteomes" id="UP000638014"/>
    </source>
</evidence>
<gene>
    <name evidence="2" type="ORF">IC617_11530</name>
</gene>
<accession>A0A8J6UGG0</accession>
<dbReference type="EMBL" id="JACXAF010000014">
    <property type="protein sequence ID" value="MBD1390061.1"/>
    <property type="molecule type" value="Genomic_DNA"/>
</dbReference>